<name>A0A6J4RRI8_9ACTN</name>
<feature type="compositionally biased region" description="Basic and acidic residues" evidence="1">
    <location>
        <begin position="485"/>
        <end position="495"/>
    </location>
</feature>
<feature type="compositionally biased region" description="Basic and acidic residues" evidence="1">
    <location>
        <begin position="362"/>
        <end position="382"/>
    </location>
</feature>
<accession>A0A6J4RRI8</accession>
<sequence>EQFRDQGTLRAEPDGLVARRRGQDGALQLALRAQERGDLRPPHRRYGPRALDGGLRRAAQALAPLDRPGLGRGTRGRRSPRPLSPDRTLRPLPRGRGEARRFRCRLPGLRHDRRDGRVPGEGAGREATADLQGRRVPRHGPRGGAAPGRCRGAVHRPLQDAGRGPDRRRGPHPGTGDVRELEPGRLRHHEVDRHPDLQLRGGRRRRRDEDQPRHPRRRPPLEHATTDPDLRVFGLRPPRVRPRPAGPRAGQEEALQAPRGGERRGLRGRGVPSGGALQLPRAPRGGIRGGRGDLLPRRARRTVPHRARERQPGGLRREEADLHKRPLPQAPEPRGARPDHRPDARRIRGREPRGAPARHAAPRPDHGAHQGPREPHERDPRLCRLLLRRRSRLRRGRVREAVRQGVRPRGFPRDRRTPESPPRRGLDGREDRGDHPGPRRGEGQGGTPPHPPRALRRHRPHRERGPLRDPDPPRPRPCPPQAPKGRREAEGARRL</sequence>
<feature type="compositionally biased region" description="Basic residues" evidence="1">
    <location>
        <begin position="453"/>
        <end position="462"/>
    </location>
</feature>
<feature type="compositionally biased region" description="Basic and acidic residues" evidence="1">
    <location>
        <begin position="334"/>
        <end position="353"/>
    </location>
</feature>
<dbReference type="GO" id="GO:0050561">
    <property type="term" value="F:glutamate-tRNA(Gln) ligase activity"/>
    <property type="evidence" value="ECO:0007669"/>
    <property type="project" value="UniProtKB-EC"/>
</dbReference>
<gene>
    <name evidence="2" type="ORF">AVDCRST_MAG25-2392</name>
</gene>
<organism evidence="2">
    <name type="scientific">uncultured Rubrobacteraceae bacterium</name>
    <dbReference type="NCBI Taxonomy" id="349277"/>
    <lineage>
        <taxon>Bacteria</taxon>
        <taxon>Bacillati</taxon>
        <taxon>Actinomycetota</taxon>
        <taxon>Rubrobacteria</taxon>
        <taxon>Rubrobacterales</taxon>
        <taxon>Rubrobacteraceae</taxon>
        <taxon>environmental samples</taxon>
    </lineage>
</organism>
<keyword evidence="2" id="KW-0436">Ligase</keyword>
<feature type="compositionally biased region" description="Basic residues" evidence="1">
    <location>
        <begin position="297"/>
        <end position="308"/>
    </location>
</feature>
<feature type="compositionally biased region" description="Basic and acidic residues" evidence="1">
    <location>
        <begin position="463"/>
        <end position="474"/>
    </location>
</feature>
<feature type="compositionally biased region" description="Basic and acidic residues" evidence="1">
    <location>
        <begin position="207"/>
        <end position="230"/>
    </location>
</feature>
<dbReference type="GO" id="GO:0004818">
    <property type="term" value="F:glutamate-tRNA ligase activity"/>
    <property type="evidence" value="ECO:0007669"/>
    <property type="project" value="UniProtKB-EC"/>
</dbReference>
<dbReference type="EC" id="6.1.1.24" evidence="2"/>
<feature type="compositionally biased region" description="Basic and acidic residues" evidence="1">
    <location>
        <begin position="411"/>
        <end position="442"/>
    </location>
</feature>
<keyword evidence="2" id="KW-0030">Aminoacyl-tRNA synthetase</keyword>
<dbReference type="EC" id="6.1.1.17" evidence="2"/>
<evidence type="ECO:0000256" key="1">
    <source>
        <dbReference type="SAM" id="MobiDB-lite"/>
    </source>
</evidence>
<feature type="compositionally biased region" description="Basic and acidic residues" evidence="1">
    <location>
        <begin position="177"/>
        <end position="197"/>
    </location>
</feature>
<feature type="compositionally biased region" description="Basic residues" evidence="1">
    <location>
        <begin position="386"/>
        <end position="397"/>
    </location>
</feature>
<feature type="non-terminal residue" evidence="2">
    <location>
        <position position="1"/>
    </location>
</feature>
<reference evidence="2" key="1">
    <citation type="submission" date="2020-02" db="EMBL/GenBank/DDBJ databases">
        <authorList>
            <person name="Meier V. D."/>
        </authorList>
    </citation>
    <scope>NUCLEOTIDE SEQUENCE</scope>
    <source>
        <strain evidence="2">AVDCRST_MAG25</strain>
    </source>
</reference>
<feature type="compositionally biased region" description="Basic and acidic residues" evidence="1">
    <location>
        <begin position="309"/>
        <end position="324"/>
    </location>
</feature>
<feature type="compositionally biased region" description="Basic and acidic residues" evidence="1">
    <location>
        <begin position="109"/>
        <end position="128"/>
    </location>
</feature>
<evidence type="ECO:0000313" key="2">
    <source>
        <dbReference type="EMBL" id="CAA9475641.1"/>
    </source>
</evidence>
<proteinExistence type="predicted"/>
<feature type="region of interest" description="Disordered" evidence="1">
    <location>
        <begin position="1"/>
        <end position="495"/>
    </location>
</feature>
<feature type="non-terminal residue" evidence="2">
    <location>
        <position position="495"/>
    </location>
</feature>
<dbReference type="AlphaFoldDB" id="A0A6J4RRI8"/>
<protein>
    <submittedName>
        <fullName evidence="2">Glutamyl-tRNA synthetase @ Glutamyl-tRNA(Gln) synthetase</fullName>
        <ecNumber evidence="2">6.1.1.17</ecNumber>
        <ecNumber evidence="2">6.1.1.24</ecNumber>
    </submittedName>
</protein>
<dbReference type="EMBL" id="CADCVI010000150">
    <property type="protein sequence ID" value="CAA9475641.1"/>
    <property type="molecule type" value="Genomic_DNA"/>
</dbReference>